<accession>A0ABP8YEB4</accession>
<gene>
    <name evidence="2" type="ORF">GCM10025782_28070</name>
</gene>
<feature type="transmembrane region" description="Helical" evidence="1">
    <location>
        <begin position="43"/>
        <end position="65"/>
    </location>
</feature>
<evidence type="ECO:0000313" key="2">
    <source>
        <dbReference type="EMBL" id="GAA4727764.1"/>
    </source>
</evidence>
<keyword evidence="1" id="KW-1133">Transmembrane helix</keyword>
<comment type="caution">
    <text evidence="2">The sequence shown here is derived from an EMBL/GenBank/DDBJ whole genome shotgun (WGS) entry which is preliminary data.</text>
</comment>
<organism evidence="2 3">
    <name type="scientific">Pedococcus ginsenosidimutans</name>
    <dbReference type="NCBI Taxonomy" id="490570"/>
    <lineage>
        <taxon>Bacteria</taxon>
        <taxon>Bacillati</taxon>
        <taxon>Actinomycetota</taxon>
        <taxon>Actinomycetes</taxon>
        <taxon>Micrococcales</taxon>
        <taxon>Intrasporangiaceae</taxon>
        <taxon>Pedococcus</taxon>
    </lineage>
</organism>
<sequence>MFESWRDEWRQLPDPPLWRAILFAAGVILFLTWPLLHGETIKVIPAALAGIAALALFHDVARLTWSRIRRNR</sequence>
<dbReference type="EMBL" id="BAABLO010000011">
    <property type="protein sequence ID" value="GAA4727764.1"/>
    <property type="molecule type" value="Genomic_DNA"/>
</dbReference>
<keyword evidence="1" id="KW-0812">Transmembrane</keyword>
<dbReference type="Proteomes" id="UP001500556">
    <property type="component" value="Unassembled WGS sequence"/>
</dbReference>
<proteinExistence type="predicted"/>
<protein>
    <submittedName>
        <fullName evidence="2">Uncharacterized protein</fullName>
    </submittedName>
</protein>
<name>A0ABP8YEB4_9MICO</name>
<feature type="transmembrane region" description="Helical" evidence="1">
    <location>
        <begin position="20"/>
        <end position="37"/>
    </location>
</feature>
<evidence type="ECO:0000256" key="1">
    <source>
        <dbReference type="SAM" id="Phobius"/>
    </source>
</evidence>
<reference evidence="3" key="1">
    <citation type="journal article" date="2019" name="Int. J. Syst. Evol. Microbiol.">
        <title>The Global Catalogue of Microorganisms (GCM) 10K type strain sequencing project: providing services to taxonomists for standard genome sequencing and annotation.</title>
        <authorList>
            <consortium name="The Broad Institute Genomics Platform"/>
            <consortium name="The Broad Institute Genome Sequencing Center for Infectious Disease"/>
            <person name="Wu L."/>
            <person name="Ma J."/>
        </authorList>
    </citation>
    <scope>NUCLEOTIDE SEQUENCE [LARGE SCALE GENOMIC DNA]</scope>
    <source>
        <strain evidence="3">JCM 18961</strain>
    </source>
</reference>
<evidence type="ECO:0000313" key="3">
    <source>
        <dbReference type="Proteomes" id="UP001500556"/>
    </source>
</evidence>
<keyword evidence="1" id="KW-0472">Membrane</keyword>
<keyword evidence="3" id="KW-1185">Reference proteome</keyword>
<dbReference type="RefSeq" id="WP_345504231.1">
    <property type="nucleotide sequence ID" value="NZ_BAABLO010000011.1"/>
</dbReference>